<dbReference type="GO" id="GO:0003677">
    <property type="term" value="F:DNA binding"/>
    <property type="evidence" value="ECO:0007669"/>
    <property type="project" value="UniProtKB-KW"/>
</dbReference>
<evidence type="ECO:0000256" key="1">
    <source>
        <dbReference type="ARBA" id="ARBA00004123"/>
    </source>
</evidence>
<keyword evidence="5" id="KW-0805">Transcription regulation</keyword>
<dbReference type="AlphaFoldDB" id="A0AAV1WAP7"/>
<feature type="compositionally biased region" description="Polar residues" evidence="10">
    <location>
        <begin position="116"/>
        <end position="125"/>
    </location>
</feature>
<dbReference type="PANTHER" id="PTHR31251:SF199">
    <property type="entry name" value="TRANSCRIPTION FACTOR SBP FAMILY-RELATED"/>
    <property type="match status" value="1"/>
</dbReference>
<evidence type="ECO:0000313" key="13">
    <source>
        <dbReference type="EMBL" id="CAL0306350.1"/>
    </source>
</evidence>
<keyword evidence="3 9" id="KW-0863">Zinc-finger</keyword>
<evidence type="ECO:0000259" key="12">
    <source>
        <dbReference type="PROSITE" id="PS51141"/>
    </source>
</evidence>
<keyword evidence="2" id="KW-0479">Metal-binding</keyword>
<feature type="region of interest" description="Disordered" evidence="10">
    <location>
        <begin position="169"/>
        <end position="196"/>
    </location>
</feature>
<evidence type="ECO:0000256" key="5">
    <source>
        <dbReference type="ARBA" id="ARBA00023015"/>
    </source>
</evidence>
<evidence type="ECO:0000256" key="2">
    <source>
        <dbReference type="ARBA" id="ARBA00022723"/>
    </source>
</evidence>
<gene>
    <name evidence="13" type="ORF">LLUT_LOCUS7410</name>
</gene>
<feature type="domain" description="SBP-type" evidence="12">
    <location>
        <begin position="199"/>
        <end position="276"/>
    </location>
</feature>
<feature type="chain" id="PRO_5043483272" description="SBP-type domain-containing protein" evidence="11">
    <location>
        <begin position="25"/>
        <end position="474"/>
    </location>
</feature>
<dbReference type="Pfam" id="PF03110">
    <property type="entry name" value="SBP"/>
    <property type="match status" value="1"/>
</dbReference>
<evidence type="ECO:0000256" key="8">
    <source>
        <dbReference type="ARBA" id="ARBA00023242"/>
    </source>
</evidence>
<dbReference type="Proteomes" id="UP001497480">
    <property type="component" value="Unassembled WGS sequence"/>
</dbReference>
<feature type="region of interest" description="Disordered" evidence="10">
    <location>
        <begin position="92"/>
        <end position="130"/>
    </location>
</feature>
<evidence type="ECO:0000256" key="4">
    <source>
        <dbReference type="ARBA" id="ARBA00022833"/>
    </source>
</evidence>
<dbReference type="PANTHER" id="PTHR31251">
    <property type="entry name" value="SQUAMOSA PROMOTER-BINDING-LIKE PROTEIN 4"/>
    <property type="match status" value="1"/>
</dbReference>
<dbReference type="Gene3D" id="4.10.1100.10">
    <property type="entry name" value="Transcription factor, SBP-box domain"/>
    <property type="match status" value="1"/>
</dbReference>
<sequence length="474" mass="52649">MFPSFLHSPFLFTFLTNFSPLTHALLSPLTTIHYSPFHHTTWDWEQSLFLNAKATEISKSQPNWNGETNQEINVGLMDTYGGSGCSGSELIHTSSSRSSISASNNSSSNRDSKTSMHTLESSLDASSGKKELSNVEISHALEPSSVSGEPLLSLKLGKRLYFEDVYPGSNSKSPSFSGAPMSSLSTGKKGKGSGQNVQLTRCQVEGCGLDLSSAKDYHRKHRVCESHSKSPKVVIAGMERRFCQQCSRFHDLSEFDEKKRSCRRRLTDHNARRRKPHPVAVRLNQPALSPSLYDGRQHMSPFTYSRAATNLAWQDTHSSKLPQAKDFLLNPAKASNEMPSIGTMVSYDFNSPFISKGIIATRSVNPGIEDSITSSDPNVTQDFHRALSLLSTNSWGSHEPKSISVEHPNKATATAHAMSQRIPIASPEYWHIGQQPVNSGTWISYSNCDDSNRFQEFQLFREPYESGFPYNQLD</sequence>
<evidence type="ECO:0000256" key="11">
    <source>
        <dbReference type="SAM" id="SignalP"/>
    </source>
</evidence>
<feature type="compositionally biased region" description="Low complexity" evidence="10">
    <location>
        <begin position="94"/>
        <end position="109"/>
    </location>
</feature>
<evidence type="ECO:0000256" key="10">
    <source>
        <dbReference type="SAM" id="MobiDB-lite"/>
    </source>
</evidence>
<dbReference type="GO" id="GO:0005634">
    <property type="term" value="C:nucleus"/>
    <property type="evidence" value="ECO:0007669"/>
    <property type="project" value="UniProtKB-SubCell"/>
</dbReference>
<keyword evidence="11" id="KW-0732">Signal</keyword>
<evidence type="ECO:0000313" key="14">
    <source>
        <dbReference type="Proteomes" id="UP001497480"/>
    </source>
</evidence>
<evidence type="ECO:0000256" key="7">
    <source>
        <dbReference type="ARBA" id="ARBA00023163"/>
    </source>
</evidence>
<feature type="signal peptide" evidence="11">
    <location>
        <begin position="1"/>
        <end position="24"/>
    </location>
</feature>
<evidence type="ECO:0000256" key="3">
    <source>
        <dbReference type="ARBA" id="ARBA00022771"/>
    </source>
</evidence>
<keyword evidence="14" id="KW-1185">Reference proteome</keyword>
<accession>A0AAV1WAP7</accession>
<reference evidence="13 14" key="1">
    <citation type="submission" date="2024-03" db="EMBL/GenBank/DDBJ databases">
        <authorList>
            <person name="Martinez-Hernandez J."/>
        </authorList>
    </citation>
    <scope>NUCLEOTIDE SEQUENCE [LARGE SCALE GENOMIC DNA]</scope>
</reference>
<organism evidence="13 14">
    <name type="scientific">Lupinus luteus</name>
    <name type="common">European yellow lupine</name>
    <dbReference type="NCBI Taxonomy" id="3873"/>
    <lineage>
        <taxon>Eukaryota</taxon>
        <taxon>Viridiplantae</taxon>
        <taxon>Streptophyta</taxon>
        <taxon>Embryophyta</taxon>
        <taxon>Tracheophyta</taxon>
        <taxon>Spermatophyta</taxon>
        <taxon>Magnoliopsida</taxon>
        <taxon>eudicotyledons</taxon>
        <taxon>Gunneridae</taxon>
        <taxon>Pentapetalae</taxon>
        <taxon>rosids</taxon>
        <taxon>fabids</taxon>
        <taxon>Fabales</taxon>
        <taxon>Fabaceae</taxon>
        <taxon>Papilionoideae</taxon>
        <taxon>50 kb inversion clade</taxon>
        <taxon>genistoids sensu lato</taxon>
        <taxon>core genistoids</taxon>
        <taxon>Genisteae</taxon>
        <taxon>Lupinus</taxon>
    </lineage>
</organism>
<keyword evidence="4" id="KW-0862">Zinc</keyword>
<comment type="caution">
    <text evidence="13">The sequence shown here is derived from an EMBL/GenBank/DDBJ whole genome shotgun (WGS) entry which is preliminary data.</text>
</comment>
<keyword evidence="6" id="KW-0238">DNA-binding</keyword>
<dbReference type="InterPro" id="IPR004333">
    <property type="entry name" value="SBP_dom"/>
</dbReference>
<dbReference type="InterPro" id="IPR036893">
    <property type="entry name" value="SBP_sf"/>
</dbReference>
<evidence type="ECO:0000256" key="9">
    <source>
        <dbReference type="PROSITE-ProRule" id="PRU00470"/>
    </source>
</evidence>
<comment type="subcellular location">
    <subcellularLocation>
        <location evidence="1">Nucleus</location>
    </subcellularLocation>
</comment>
<keyword evidence="8" id="KW-0539">Nucleus</keyword>
<dbReference type="InterPro" id="IPR044817">
    <property type="entry name" value="SBP-like"/>
</dbReference>
<dbReference type="GO" id="GO:0008270">
    <property type="term" value="F:zinc ion binding"/>
    <property type="evidence" value="ECO:0007669"/>
    <property type="project" value="UniProtKB-KW"/>
</dbReference>
<evidence type="ECO:0000256" key="6">
    <source>
        <dbReference type="ARBA" id="ARBA00023125"/>
    </source>
</evidence>
<dbReference type="FunFam" id="4.10.1100.10:FF:000001">
    <property type="entry name" value="Squamosa promoter-binding-like protein 14"/>
    <property type="match status" value="1"/>
</dbReference>
<protein>
    <recommendedName>
        <fullName evidence="12">SBP-type domain-containing protein</fullName>
    </recommendedName>
</protein>
<name>A0AAV1WAP7_LUPLU</name>
<dbReference type="EMBL" id="CAXHTB010000005">
    <property type="protein sequence ID" value="CAL0306350.1"/>
    <property type="molecule type" value="Genomic_DNA"/>
</dbReference>
<dbReference type="PROSITE" id="PS51141">
    <property type="entry name" value="ZF_SBP"/>
    <property type="match status" value="1"/>
</dbReference>
<dbReference type="SUPFAM" id="SSF103612">
    <property type="entry name" value="SBT domain"/>
    <property type="match status" value="1"/>
</dbReference>
<proteinExistence type="predicted"/>
<keyword evidence="7" id="KW-0804">Transcription</keyword>